<dbReference type="InterPro" id="IPR044876">
    <property type="entry name" value="HRDC_dom_sf"/>
</dbReference>
<feature type="domain" description="HRDC" evidence="4">
    <location>
        <begin position="7"/>
        <end position="87"/>
    </location>
</feature>
<comment type="caution">
    <text evidence="5">The sequence shown here is derived from an EMBL/GenBank/DDBJ whole genome shotgun (WGS) entry which is preliminary data.</text>
</comment>
<dbReference type="GO" id="GO:0005634">
    <property type="term" value="C:nucleus"/>
    <property type="evidence" value="ECO:0007669"/>
    <property type="project" value="UniProtKB-SubCell"/>
</dbReference>
<evidence type="ECO:0000256" key="1">
    <source>
        <dbReference type="ARBA" id="ARBA00004123"/>
    </source>
</evidence>
<feature type="non-terminal residue" evidence="5">
    <location>
        <position position="1"/>
    </location>
</feature>
<evidence type="ECO:0000313" key="5">
    <source>
        <dbReference type="EMBL" id="CAK9179141.1"/>
    </source>
</evidence>
<dbReference type="SMART" id="SM00341">
    <property type="entry name" value="HRDC"/>
    <property type="match status" value="1"/>
</dbReference>
<dbReference type="Proteomes" id="UP001642360">
    <property type="component" value="Unassembled WGS sequence"/>
</dbReference>
<evidence type="ECO:0000256" key="3">
    <source>
        <dbReference type="SAM" id="MobiDB-lite"/>
    </source>
</evidence>
<dbReference type="Gene3D" id="1.10.150.80">
    <property type="entry name" value="HRDC domain"/>
    <property type="match status" value="1"/>
</dbReference>
<dbReference type="InterPro" id="IPR010997">
    <property type="entry name" value="HRDC-like_sf"/>
</dbReference>
<dbReference type="EMBL" id="CAUOFW020007420">
    <property type="protein sequence ID" value="CAK9179141.1"/>
    <property type="molecule type" value="Genomic_DNA"/>
</dbReference>
<sequence length="467" mass="50923">LQGVDLNAQQLAIVAGLCEWRDVVARAEDESTGYILPNKTLLEIGKQMPVTASQLRRLMKSKHPYVERNLNSVVSIIRHSIQNATTFEVAAEHLKERRMETAYEENRVASDEPEELQPPEKPATVKISIRESTGNDSAANGSLLEDPPASVQVKESFLELGRSAAGVGRIQQKGSVEHFGEYGGEACGYVAQLPRENLTISCQITESHTEMNVSHSVTGATVQVLKKPSRAFGALLGNTSSKRKFDPDKKEKQEVKLEQIKSTVNLPFHSFLGRDEPMQTAVKKAAKPLEVSHDGEPVAVPAGSSNLEEVMHLEGDTIVEESISDDIHATNDQLQHRVDAADSALDLDGADETTLLSDLSSSFQKCLQSLNQTRKASQLENSQECEGLLQLKPFDYEAARTRVRFGADSRGDMGVEGNEGGSRLDIGDTKKNSVIGGNLTDEAGGDFLQGRRRQAFPASGNRSATFR</sequence>
<feature type="region of interest" description="Disordered" evidence="3">
    <location>
        <begin position="101"/>
        <end position="122"/>
    </location>
</feature>
<gene>
    <name evidence="5" type="ORF">ILEXP_LOCUS49084</name>
</gene>
<reference evidence="5 6" key="1">
    <citation type="submission" date="2024-02" db="EMBL/GenBank/DDBJ databases">
        <authorList>
            <person name="Vignale AGUSTIN F."/>
            <person name="Sosa J E."/>
            <person name="Modenutti C."/>
        </authorList>
    </citation>
    <scope>NUCLEOTIDE SEQUENCE [LARGE SCALE GENOMIC DNA]</scope>
</reference>
<dbReference type="SUPFAM" id="SSF47819">
    <property type="entry name" value="HRDC-like"/>
    <property type="match status" value="1"/>
</dbReference>
<dbReference type="AlphaFoldDB" id="A0ABC8UC92"/>
<organism evidence="5 6">
    <name type="scientific">Ilex paraguariensis</name>
    <name type="common">yerba mate</name>
    <dbReference type="NCBI Taxonomy" id="185542"/>
    <lineage>
        <taxon>Eukaryota</taxon>
        <taxon>Viridiplantae</taxon>
        <taxon>Streptophyta</taxon>
        <taxon>Embryophyta</taxon>
        <taxon>Tracheophyta</taxon>
        <taxon>Spermatophyta</taxon>
        <taxon>Magnoliopsida</taxon>
        <taxon>eudicotyledons</taxon>
        <taxon>Gunneridae</taxon>
        <taxon>Pentapetalae</taxon>
        <taxon>asterids</taxon>
        <taxon>campanulids</taxon>
        <taxon>Aquifoliales</taxon>
        <taxon>Aquifoliaceae</taxon>
        <taxon>Ilex</taxon>
    </lineage>
</organism>
<name>A0ABC8UC92_9AQUA</name>
<feature type="compositionally biased region" description="Basic and acidic residues" evidence="3">
    <location>
        <begin position="101"/>
        <end position="110"/>
    </location>
</feature>
<dbReference type="InterPro" id="IPR002121">
    <property type="entry name" value="HRDC_dom"/>
</dbReference>
<accession>A0ABC8UC92</accession>
<dbReference type="PANTHER" id="PTHR12124">
    <property type="entry name" value="POLYMYOSITIS/SCLERODERMA AUTOANTIGEN-RELATED"/>
    <property type="match status" value="1"/>
</dbReference>
<comment type="subcellular location">
    <subcellularLocation>
        <location evidence="1">Nucleus</location>
    </subcellularLocation>
</comment>
<keyword evidence="6" id="KW-1185">Reference proteome</keyword>
<keyword evidence="2" id="KW-0539">Nucleus</keyword>
<dbReference type="PANTHER" id="PTHR12124:SF47">
    <property type="entry name" value="EXOSOME COMPONENT 10"/>
    <property type="match status" value="1"/>
</dbReference>
<protein>
    <recommendedName>
        <fullName evidence="4">HRDC domain-containing protein</fullName>
    </recommendedName>
</protein>
<dbReference type="InterPro" id="IPR045092">
    <property type="entry name" value="Rrp6-like"/>
</dbReference>
<evidence type="ECO:0000256" key="2">
    <source>
        <dbReference type="ARBA" id="ARBA00023242"/>
    </source>
</evidence>
<evidence type="ECO:0000259" key="4">
    <source>
        <dbReference type="PROSITE" id="PS50967"/>
    </source>
</evidence>
<dbReference type="FunFam" id="1.10.150.80:FF:000001">
    <property type="entry name" value="Putative exosome component 10"/>
    <property type="match status" value="1"/>
</dbReference>
<feature type="region of interest" description="Disordered" evidence="3">
    <location>
        <begin position="409"/>
        <end position="467"/>
    </location>
</feature>
<dbReference type="Pfam" id="PF00570">
    <property type="entry name" value="HRDC"/>
    <property type="match status" value="1"/>
</dbReference>
<proteinExistence type="predicted"/>
<evidence type="ECO:0000313" key="6">
    <source>
        <dbReference type="Proteomes" id="UP001642360"/>
    </source>
</evidence>
<dbReference type="PROSITE" id="PS50967">
    <property type="entry name" value="HRDC"/>
    <property type="match status" value="1"/>
</dbReference>